<dbReference type="SUPFAM" id="SSF56281">
    <property type="entry name" value="Metallo-hydrolase/oxidoreductase"/>
    <property type="match status" value="1"/>
</dbReference>
<reference evidence="2" key="1">
    <citation type="submission" date="2019-11" db="EMBL/GenBank/DDBJ databases">
        <authorList>
            <person name="Feng L."/>
        </authorList>
    </citation>
    <scope>NUCLEOTIDE SEQUENCE</scope>
    <source>
        <strain evidence="2">CParaputrificumLFYP93</strain>
    </source>
</reference>
<dbReference type="SMART" id="SM00849">
    <property type="entry name" value="Lactamase_B"/>
    <property type="match status" value="1"/>
</dbReference>
<dbReference type="InterPro" id="IPR036866">
    <property type="entry name" value="RibonucZ/Hydroxyglut_hydro"/>
</dbReference>
<evidence type="ECO:0000259" key="1">
    <source>
        <dbReference type="SMART" id="SM00849"/>
    </source>
</evidence>
<dbReference type="CDD" id="cd07731">
    <property type="entry name" value="ComA-like_MBL-fold"/>
    <property type="match status" value="1"/>
</dbReference>
<feature type="domain" description="Metallo-beta-lactamase" evidence="1">
    <location>
        <begin position="62"/>
        <end position="256"/>
    </location>
</feature>
<organism evidence="2">
    <name type="scientific">Clostridium paraputrificum</name>
    <dbReference type="NCBI Taxonomy" id="29363"/>
    <lineage>
        <taxon>Bacteria</taxon>
        <taxon>Bacillati</taxon>
        <taxon>Bacillota</taxon>
        <taxon>Clostridia</taxon>
        <taxon>Eubacteriales</taxon>
        <taxon>Clostridiaceae</taxon>
        <taxon>Clostridium</taxon>
    </lineage>
</organism>
<dbReference type="InterPro" id="IPR052159">
    <property type="entry name" value="Competence_DNA_uptake"/>
</dbReference>
<dbReference type="Pfam" id="PF00753">
    <property type="entry name" value="Lactamase_B"/>
    <property type="match status" value="1"/>
</dbReference>
<dbReference type="PROSITE" id="PS51257">
    <property type="entry name" value="PROKAR_LIPOPROTEIN"/>
    <property type="match status" value="1"/>
</dbReference>
<dbReference type="EMBL" id="CACRTV010000057">
    <property type="protein sequence ID" value="VYU46355.1"/>
    <property type="molecule type" value="Genomic_DNA"/>
</dbReference>
<dbReference type="PANTHER" id="PTHR30619:SF7">
    <property type="entry name" value="BETA-LACTAMASE DOMAIN PROTEIN"/>
    <property type="match status" value="1"/>
</dbReference>
<dbReference type="AlphaFoldDB" id="A0A6N3F2Y4"/>
<gene>
    <name evidence="2" type="ORF">CPLFYP93_02365</name>
</gene>
<dbReference type="InterPro" id="IPR035681">
    <property type="entry name" value="ComA-like_MBL"/>
</dbReference>
<accession>A0A6N3F2Y4</accession>
<protein>
    <submittedName>
        <fullName evidence="2">ComEC family competence protein</fullName>
    </submittedName>
</protein>
<name>A0A6N3F2Y4_9CLOT</name>
<sequence length="300" mass="32609">MRKIKTRIAWLVLLLLSVTLMGCHKGTASQMLDRVTGQAGPSIETSNLEPSNLKVHFIDVGQGDSILLQTHNKTMLIDAGTRSSSDKLIKDLKKLGVEKLDVVVATHPHEDHIGGMPSVFKEFRVGKVYAPNASANTKIFQQFVEGVQSQGLKFTQIERGTIIDFDEGIQVKAVGPVGDTYEDYNNASAVIKVTTGKISYLFTGDAEASSEKQMIDTGDDLSATVLKVGHHGSDTSTSDEFLKAVNPKVCVISVGKDNKYNHPSKSTTEKLLKKDVYRTDISGIITVATDGENISVETER</sequence>
<dbReference type="InterPro" id="IPR001279">
    <property type="entry name" value="Metallo-B-lactamas"/>
</dbReference>
<dbReference type="Gene3D" id="3.60.15.10">
    <property type="entry name" value="Ribonuclease Z/Hydroxyacylglutathione hydrolase-like"/>
    <property type="match status" value="1"/>
</dbReference>
<evidence type="ECO:0000313" key="2">
    <source>
        <dbReference type="EMBL" id="VYU46355.1"/>
    </source>
</evidence>
<dbReference type="PANTHER" id="PTHR30619">
    <property type="entry name" value="DNA INTERNALIZATION/COMPETENCE PROTEIN COMEC/REC2"/>
    <property type="match status" value="1"/>
</dbReference>
<proteinExistence type="predicted"/>
<dbReference type="RefSeq" id="WP_156561734.1">
    <property type="nucleotide sequence ID" value="NZ_CACRTV010000057.1"/>
</dbReference>